<reference evidence="1 2" key="1">
    <citation type="submission" date="2024-06" db="EMBL/GenBank/DDBJ databases">
        <title>The draft genome of Grus japonensis, version 3.</title>
        <authorList>
            <person name="Nabeshima K."/>
            <person name="Suzuki S."/>
            <person name="Onuma M."/>
        </authorList>
    </citation>
    <scope>NUCLEOTIDE SEQUENCE [LARGE SCALE GENOMIC DNA]</scope>
    <source>
        <strain evidence="1 2">451A</strain>
    </source>
</reference>
<accession>A0ABC9YGN3</accession>
<dbReference type="EMBL" id="BAAFJT010000300">
    <property type="protein sequence ID" value="GAB0209230.1"/>
    <property type="molecule type" value="Genomic_DNA"/>
</dbReference>
<proteinExistence type="predicted"/>
<evidence type="ECO:0000313" key="1">
    <source>
        <dbReference type="EMBL" id="GAB0209230.1"/>
    </source>
</evidence>
<dbReference type="Proteomes" id="UP001623348">
    <property type="component" value="Unassembled WGS sequence"/>
</dbReference>
<evidence type="ECO:0000313" key="2">
    <source>
        <dbReference type="Proteomes" id="UP001623348"/>
    </source>
</evidence>
<protein>
    <submittedName>
        <fullName evidence="1">Uncharacterized protein</fullName>
    </submittedName>
</protein>
<organism evidence="1 2">
    <name type="scientific">Grus japonensis</name>
    <name type="common">Japanese crane</name>
    <name type="synonym">Red-crowned crane</name>
    <dbReference type="NCBI Taxonomy" id="30415"/>
    <lineage>
        <taxon>Eukaryota</taxon>
        <taxon>Metazoa</taxon>
        <taxon>Chordata</taxon>
        <taxon>Craniata</taxon>
        <taxon>Vertebrata</taxon>
        <taxon>Euteleostomi</taxon>
        <taxon>Archelosauria</taxon>
        <taxon>Archosauria</taxon>
        <taxon>Dinosauria</taxon>
        <taxon>Saurischia</taxon>
        <taxon>Theropoda</taxon>
        <taxon>Coelurosauria</taxon>
        <taxon>Aves</taxon>
        <taxon>Neognathae</taxon>
        <taxon>Neoaves</taxon>
        <taxon>Gruiformes</taxon>
        <taxon>Gruidae</taxon>
        <taxon>Grus</taxon>
    </lineage>
</organism>
<keyword evidence="2" id="KW-1185">Reference proteome</keyword>
<name>A0ABC9YGN3_GRUJA</name>
<gene>
    <name evidence="1" type="ORF">GRJ2_003388700</name>
</gene>
<comment type="caution">
    <text evidence="1">The sequence shown here is derived from an EMBL/GenBank/DDBJ whole genome shotgun (WGS) entry which is preliminary data.</text>
</comment>
<dbReference type="AlphaFoldDB" id="A0ABC9YGN3"/>
<sequence>MTPQAIKEGMQHIDGLIIVGLTIDMDAIAQVIHEHEICTVVKQAKRLKPVWYGGRWLKYKYGEALQKNEFCGNMAPQKELSQTTGLIFGTTS</sequence>